<proteinExistence type="inferred from homology"/>
<dbReference type="PROSITE" id="PS01196">
    <property type="entry name" value="PEPT_TRNA_HYDROL_2"/>
    <property type="match status" value="1"/>
</dbReference>
<feature type="binding site" evidence="7">
    <location>
        <position position="13"/>
    </location>
    <ligand>
        <name>tRNA</name>
        <dbReference type="ChEBI" id="CHEBI:17843"/>
    </ligand>
</feature>
<comment type="similarity">
    <text evidence="5 7">Belongs to the PTH family.</text>
</comment>
<name>A0A0F3P7J2_ORITS</name>
<protein>
    <recommendedName>
        <fullName evidence="6 7">Peptidyl-tRNA hydrolase</fullName>
        <shortName evidence="7">Pth</shortName>
        <ecNumber evidence="1 7">3.1.1.29</ecNumber>
    </recommendedName>
</protein>
<dbReference type="HAMAP" id="MF_00083">
    <property type="entry name" value="Pept_tRNA_hydro_bact"/>
    <property type="match status" value="1"/>
</dbReference>
<dbReference type="PATRIC" id="fig|1359175.3.peg.1661"/>
<dbReference type="InterPro" id="IPR018171">
    <property type="entry name" value="Pept_tRNA_hydro_CS"/>
</dbReference>
<accession>A0A0F3P7J2</accession>
<dbReference type="NCBIfam" id="TIGR00447">
    <property type="entry name" value="pth"/>
    <property type="match status" value="1"/>
</dbReference>
<evidence type="ECO:0000256" key="4">
    <source>
        <dbReference type="ARBA" id="ARBA00022884"/>
    </source>
</evidence>
<evidence type="ECO:0000313" key="8">
    <source>
        <dbReference type="EMBL" id="KJV76258.1"/>
    </source>
</evidence>
<evidence type="ECO:0000256" key="7">
    <source>
        <dbReference type="HAMAP-Rule" id="MF_00083"/>
    </source>
</evidence>
<feature type="binding site" evidence="7">
    <location>
        <position position="112"/>
    </location>
    <ligand>
        <name>tRNA</name>
        <dbReference type="ChEBI" id="CHEBI:17843"/>
    </ligand>
</feature>
<dbReference type="AlphaFoldDB" id="A0A0F3P7J2"/>
<comment type="function">
    <text evidence="7">Catalyzes the release of premature peptidyl moieties from peptidyl-tRNA molecules trapped in stalled 50S ribosomal subunits, and thus maintains levels of free tRNAs and 50S ribosomes.</text>
</comment>
<keyword evidence="4 7" id="KW-0694">RNA-binding</keyword>
<comment type="subcellular location">
    <subcellularLocation>
        <location evidence="7">Cytoplasm</location>
    </subcellularLocation>
</comment>
<feature type="binding site" evidence="7">
    <location>
        <position position="66"/>
    </location>
    <ligand>
        <name>tRNA</name>
        <dbReference type="ChEBI" id="CHEBI:17843"/>
    </ligand>
</feature>
<sequence>MLVVGLGNPGKEYANSRHNVGYIVLEQIALYNNLSFSKSTKYKSDIAKILLLGKKIIFIKPLTYMNLSGTAVCLIKDFYKLQNYDIIVIHDDIDLPLGIVKLKVGGGSGGHNGLKSISSAIGDSYLRIKIGIGRPISEHLSVASYVLSDFLVAELTVLYSIARKIAENFELVVQKQFSEFMFKIKN</sequence>
<feature type="site" description="Stabilizes the basic form of H active site to accept a proton" evidence="7">
    <location>
        <position position="91"/>
    </location>
</feature>
<dbReference type="GO" id="GO:0000049">
    <property type="term" value="F:tRNA binding"/>
    <property type="evidence" value="ECO:0007669"/>
    <property type="project" value="UniProtKB-UniRule"/>
</dbReference>
<dbReference type="Pfam" id="PF01195">
    <property type="entry name" value="Pept_tRNA_hydro"/>
    <property type="match status" value="1"/>
</dbReference>
<dbReference type="GO" id="GO:0005737">
    <property type="term" value="C:cytoplasm"/>
    <property type="evidence" value="ECO:0007669"/>
    <property type="project" value="UniProtKB-SubCell"/>
</dbReference>
<dbReference type="EMBL" id="LAOA01000025">
    <property type="protein sequence ID" value="KJV76258.1"/>
    <property type="molecule type" value="Genomic_DNA"/>
</dbReference>
<dbReference type="GO" id="GO:0072344">
    <property type="term" value="P:rescue of stalled ribosome"/>
    <property type="evidence" value="ECO:0007669"/>
    <property type="project" value="UniProtKB-UniRule"/>
</dbReference>
<dbReference type="PANTHER" id="PTHR17224">
    <property type="entry name" value="PEPTIDYL-TRNA HYDROLASE"/>
    <property type="match status" value="1"/>
</dbReference>
<organism evidence="8 9">
    <name type="scientific">Orientia tsutsugamushi str. TA716</name>
    <dbReference type="NCBI Taxonomy" id="1359175"/>
    <lineage>
        <taxon>Bacteria</taxon>
        <taxon>Pseudomonadati</taxon>
        <taxon>Pseudomonadota</taxon>
        <taxon>Alphaproteobacteria</taxon>
        <taxon>Rickettsiales</taxon>
        <taxon>Rickettsiaceae</taxon>
        <taxon>Rickettsieae</taxon>
        <taxon>Orientia</taxon>
    </lineage>
</organism>
<evidence type="ECO:0000256" key="1">
    <source>
        <dbReference type="ARBA" id="ARBA00013260"/>
    </source>
</evidence>
<dbReference type="EC" id="3.1.1.29" evidence="1 7"/>
<dbReference type="GO" id="GO:0006515">
    <property type="term" value="P:protein quality control for misfolded or incompletely synthesized proteins"/>
    <property type="evidence" value="ECO:0007669"/>
    <property type="project" value="UniProtKB-UniRule"/>
</dbReference>
<comment type="catalytic activity">
    <reaction evidence="7">
        <text>an N-acyl-L-alpha-aminoacyl-tRNA + H2O = an N-acyl-L-amino acid + a tRNA + H(+)</text>
        <dbReference type="Rhea" id="RHEA:54448"/>
        <dbReference type="Rhea" id="RHEA-COMP:10123"/>
        <dbReference type="Rhea" id="RHEA-COMP:13883"/>
        <dbReference type="ChEBI" id="CHEBI:15377"/>
        <dbReference type="ChEBI" id="CHEBI:15378"/>
        <dbReference type="ChEBI" id="CHEBI:59874"/>
        <dbReference type="ChEBI" id="CHEBI:78442"/>
        <dbReference type="ChEBI" id="CHEBI:138191"/>
        <dbReference type="EC" id="3.1.1.29"/>
    </reaction>
</comment>
<comment type="function">
    <text evidence="7">Hydrolyzes ribosome-free peptidyl-tRNAs (with 1 or more amino acids incorporated), which drop off the ribosome during protein synthesis, or as a result of ribosome stalling.</text>
</comment>
<keyword evidence="7" id="KW-0963">Cytoplasm</keyword>
<gene>
    <name evidence="7 8" type="primary">pth</name>
    <name evidence="8" type="ORF">OTSTA716_0858</name>
</gene>
<evidence type="ECO:0000256" key="2">
    <source>
        <dbReference type="ARBA" id="ARBA00022555"/>
    </source>
</evidence>
<feature type="site" description="Discriminates between blocked and unblocked aminoacyl-tRNA" evidence="7">
    <location>
        <position position="8"/>
    </location>
</feature>
<feature type="active site" description="Proton acceptor" evidence="7">
    <location>
        <position position="18"/>
    </location>
</feature>
<dbReference type="FunFam" id="3.40.50.1470:FF:000001">
    <property type="entry name" value="Peptidyl-tRNA hydrolase"/>
    <property type="match status" value="1"/>
</dbReference>
<dbReference type="Proteomes" id="UP000033671">
    <property type="component" value="Unassembled WGS sequence"/>
</dbReference>
<feature type="binding site" evidence="7">
    <location>
        <position position="64"/>
    </location>
    <ligand>
        <name>tRNA</name>
        <dbReference type="ChEBI" id="CHEBI:17843"/>
    </ligand>
</feature>
<keyword evidence="3 7" id="KW-0378">Hydrolase</keyword>
<evidence type="ECO:0000256" key="5">
    <source>
        <dbReference type="ARBA" id="ARBA00038063"/>
    </source>
</evidence>
<reference evidence="8 9" key="1">
    <citation type="submission" date="2015-01" db="EMBL/GenBank/DDBJ databases">
        <title>Genome Sequencing of Rickettsiales.</title>
        <authorList>
            <person name="Daugherty S.C."/>
            <person name="Su Q."/>
            <person name="Abolude K."/>
            <person name="Beier-Sexton M."/>
            <person name="Carlyon J.A."/>
            <person name="Carter R."/>
            <person name="Day N.P."/>
            <person name="Dumler S.J."/>
            <person name="Dyachenko V."/>
            <person name="Godinez A."/>
            <person name="Kurtti T.J."/>
            <person name="Lichay M."/>
            <person name="Mullins K.E."/>
            <person name="Ott S."/>
            <person name="Pappas-Brown V."/>
            <person name="Paris D.H."/>
            <person name="Patel P."/>
            <person name="Richards A.L."/>
            <person name="Sadzewicz L."/>
            <person name="Sears K."/>
            <person name="Seidman D."/>
            <person name="Sengamalay N."/>
            <person name="Stenos J."/>
            <person name="Tallon L.J."/>
            <person name="Vincent G."/>
            <person name="Fraser C.M."/>
            <person name="Munderloh U."/>
            <person name="Dunning-Hotopp J.C."/>
        </authorList>
    </citation>
    <scope>NUCLEOTIDE SEQUENCE [LARGE SCALE GENOMIC DNA]</scope>
    <source>
        <strain evidence="8 9">TA716</strain>
    </source>
</reference>
<dbReference type="InterPro" id="IPR036416">
    <property type="entry name" value="Pept_tRNA_hydro_sf"/>
</dbReference>
<comment type="subunit">
    <text evidence="7">Monomer.</text>
</comment>
<dbReference type="GO" id="GO:0004045">
    <property type="term" value="F:peptidyl-tRNA hydrolase activity"/>
    <property type="evidence" value="ECO:0007669"/>
    <property type="project" value="UniProtKB-UniRule"/>
</dbReference>
<dbReference type="PANTHER" id="PTHR17224:SF1">
    <property type="entry name" value="PEPTIDYL-TRNA HYDROLASE"/>
    <property type="match status" value="1"/>
</dbReference>
<dbReference type="InterPro" id="IPR001328">
    <property type="entry name" value="Pept_tRNA_hydro"/>
</dbReference>
<comment type="caution">
    <text evidence="8">The sequence shown here is derived from an EMBL/GenBank/DDBJ whole genome shotgun (WGS) entry which is preliminary data.</text>
</comment>
<dbReference type="Gene3D" id="3.40.50.1470">
    <property type="entry name" value="Peptidyl-tRNA hydrolase"/>
    <property type="match status" value="1"/>
</dbReference>
<dbReference type="SUPFAM" id="SSF53178">
    <property type="entry name" value="Peptidyl-tRNA hydrolase-like"/>
    <property type="match status" value="1"/>
</dbReference>
<evidence type="ECO:0000313" key="9">
    <source>
        <dbReference type="Proteomes" id="UP000033671"/>
    </source>
</evidence>
<keyword evidence="2 7" id="KW-0820">tRNA-binding</keyword>
<evidence type="ECO:0000256" key="6">
    <source>
        <dbReference type="ARBA" id="ARBA00050038"/>
    </source>
</evidence>
<evidence type="ECO:0000256" key="3">
    <source>
        <dbReference type="ARBA" id="ARBA00022801"/>
    </source>
</evidence>
<dbReference type="RefSeq" id="WP_045916986.1">
    <property type="nucleotide sequence ID" value="NZ_LAOA01000025.1"/>
</dbReference>